<evidence type="ECO:0000256" key="5">
    <source>
        <dbReference type="SAM" id="Phobius"/>
    </source>
</evidence>
<reference evidence="7" key="1">
    <citation type="submission" date="2023-08" db="EMBL/GenBank/DDBJ databases">
        <authorList>
            <person name="Chen Y."/>
            <person name="Shah S."/>
            <person name="Dougan E. K."/>
            <person name="Thang M."/>
            <person name="Chan C."/>
        </authorList>
    </citation>
    <scope>NUCLEOTIDE SEQUENCE</scope>
</reference>
<gene>
    <name evidence="7" type="ORF">EVOR1521_LOCUS9919</name>
</gene>
<dbReference type="AlphaFoldDB" id="A0AA36MSS4"/>
<keyword evidence="2 5" id="KW-0812">Transmembrane</keyword>
<dbReference type="InterPro" id="IPR036259">
    <property type="entry name" value="MFS_trans_sf"/>
</dbReference>
<evidence type="ECO:0000259" key="6">
    <source>
        <dbReference type="PROSITE" id="PS50850"/>
    </source>
</evidence>
<evidence type="ECO:0000313" key="8">
    <source>
        <dbReference type="Proteomes" id="UP001178507"/>
    </source>
</evidence>
<organism evidence="7 8">
    <name type="scientific">Effrenium voratum</name>
    <dbReference type="NCBI Taxonomy" id="2562239"/>
    <lineage>
        <taxon>Eukaryota</taxon>
        <taxon>Sar</taxon>
        <taxon>Alveolata</taxon>
        <taxon>Dinophyceae</taxon>
        <taxon>Suessiales</taxon>
        <taxon>Symbiodiniaceae</taxon>
        <taxon>Effrenium</taxon>
    </lineage>
</organism>
<feature type="domain" description="Major facilitator superfamily (MFS) profile" evidence="6">
    <location>
        <begin position="22"/>
        <end position="425"/>
    </location>
</feature>
<evidence type="ECO:0000256" key="3">
    <source>
        <dbReference type="ARBA" id="ARBA00022989"/>
    </source>
</evidence>
<dbReference type="InterPro" id="IPR011701">
    <property type="entry name" value="MFS"/>
</dbReference>
<sequence>MGLVQSLSCSSPPRLSSRQWALLLLLQAAGYFGQFDRTIFGMAVPQIQRDFGLSDAEMSYAASFVGLSAILACATSCLSDRFGRARVLMWTLVPYTLATAFTALSKGVQSFALCQLAAQAFITAEGIISHVMVLEEMPADCRGWAVGVLNIGSACGAGLALLLFGLSGGAWRLMYALSILPLCGVGILRRNLQETRRWASLQEPKGVQLPVSAANEAASEAENEDTPLGILPSKHRPGQVKQQHVAMVVAAFLGSFFPSAANFHTSKHIQTVHGFGASGFAKLSLVGGMLSLSAFAIAGVVGDKYGRKRFGVLGIVLKTLVDVAFYSTAAGDSVAWVVALFCLRTALSMALDTTFQALSGEVFPTASRSSAQGLLVLAAGLGGPLGLLLSTQWAKSMGGPAAARLLAWGQLGVAAIIGCFLPETKGRELEDING</sequence>
<dbReference type="InterPro" id="IPR020846">
    <property type="entry name" value="MFS_dom"/>
</dbReference>
<evidence type="ECO:0000313" key="7">
    <source>
        <dbReference type="EMBL" id="CAJ1382562.1"/>
    </source>
</evidence>
<dbReference type="SUPFAM" id="SSF103473">
    <property type="entry name" value="MFS general substrate transporter"/>
    <property type="match status" value="1"/>
</dbReference>
<feature type="transmembrane region" description="Helical" evidence="5">
    <location>
        <begin position="170"/>
        <end position="188"/>
    </location>
</feature>
<comment type="subcellular location">
    <subcellularLocation>
        <location evidence="1">Membrane</location>
        <topology evidence="1">Multi-pass membrane protein</topology>
    </subcellularLocation>
</comment>
<evidence type="ECO:0000256" key="4">
    <source>
        <dbReference type="ARBA" id="ARBA00023136"/>
    </source>
</evidence>
<dbReference type="EMBL" id="CAUJNA010000913">
    <property type="protein sequence ID" value="CAJ1382562.1"/>
    <property type="molecule type" value="Genomic_DNA"/>
</dbReference>
<dbReference type="PANTHER" id="PTHR23508:SF10">
    <property type="entry name" value="CARBOXYLIC ACID TRANSPORTER PROTEIN HOMOLOG"/>
    <property type="match status" value="1"/>
</dbReference>
<keyword evidence="4 5" id="KW-0472">Membrane</keyword>
<dbReference type="GO" id="GO:0046943">
    <property type="term" value="F:carboxylic acid transmembrane transporter activity"/>
    <property type="evidence" value="ECO:0007669"/>
    <property type="project" value="TreeGrafter"/>
</dbReference>
<keyword evidence="8" id="KW-1185">Reference proteome</keyword>
<dbReference type="Proteomes" id="UP001178507">
    <property type="component" value="Unassembled WGS sequence"/>
</dbReference>
<protein>
    <recommendedName>
        <fullName evidence="6">Major facilitator superfamily (MFS) profile domain-containing protein</fullName>
    </recommendedName>
</protein>
<dbReference type="Pfam" id="PF07690">
    <property type="entry name" value="MFS_1"/>
    <property type="match status" value="1"/>
</dbReference>
<evidence type="ECO:0000256" key="1">
    <source>
        <dbReference type="ARBA" id="ARBA00004141"/>
    </source>
</evidence>
<keyword evidence="3 5" id="KW-1133">Transmembrane helix</keyword>
<dbReference type="Gene3D" id="1.20.1250.20">
    <property type="entry name" value="MFS general substrate transporter like domains"/>
    <property type="match status" value="1"/>
</dbReference>
<comment type="caution">
    <text evidence="7">The sequence shown here is derived from an EMBL/GenBank/DDBJ whole genome shotgun (WGS) entry which is preliminary data.</text>
</comment>
<feature type="transmembrane region" description="Helical" evidence="5">
    <location>
        <begin position="371"/>
        <end position="389"/>
    </location>
</feature>
<feature type="transmembrane region" description="Helical" evidence="5">
    <location>
        <begin position="401"/>
        <end position="421"/>
    </location>
</feature>
<accession>A0AA36MSS4</accession>
<feature type="transmembrane region" description="Helical" evidence="5">
    <location>
        <begin position="144"/>
        <end position="164"/>
    </location>
</feature>
<dbReference type="PROSITE" id="PS50850">
    <property type="entry name" value="MFS"/>
    <property type="match status" value="1"/>
</dbReference>
<feature type="transmembrane region" description="Helical" evidence="5">
    <location>
        <begin position="244"/>
        <end position="263"/>
    </location>
</feature>
<dbReference type="GO" id="GO:0005886">
    <property type="term" value="C:plasma membrane"/>
    <property type="evidence" value="ECO:0007669"/>
    <property type="project" value="TreeGrafter"/>
</dbReference>
<evidence type="ECO:0000256" key="2">
    <source>
        <dbReference type="ARBA" id="ARBA00022692"/>
    </source>
</evidence>
<proteinExistence type="predicted"/>
<dbReference type="PANTHER" id="PTHR23508">
    <property type="entry name" value="CARBOXYLIC ACID TRANSPORTER PROTEIN HOMOLOG"/>
    <property type="match status" value="1"/>
</dbReference>
<feature type="transmembrane region" description="Helical" evidence="5">
    <location>
        <begin position="283"/>
        <end position="301"/>
    </location>
</feature>
<name>A0AA36MSS4_9DINO</name>
<feature type="transmembrane region" description="Helical" evidence="5">
    <location>
        <begin position="60"/>
        <end position="78"/>
    </location>
</feature>